<accession>A0AAE3EI01</accession>
<dbReference type="EMBL" id="JAINWA010000003">
    <property type="protein sequence ID" value="MCD1655059.1"/>
    <property type="molecule type" value="Genomic_DNA"/>
</dbReference>
<evidence type="ECO:0000256" key="1">
    <source>
        <dbReference type="SAM" id="SignalP"/>
    </source>
</evidence>
<feature type="signal peptide" evidence="1">
    <location>
        <begin position="1"/>
        <end position="21"/>
    </location>
</feature>
<dbReference type="SUPFAM" id="SSF53850">
    <property type="entry name" value="Periplasmic binding protein-like II"/>
    <property type="match status" value="1"/>
</dbReference>
<gene>
    <name evidence="2" type="ORF">K7J14_10150</name>
</gene>
<comment type="caution">
    <text evidence="2">The sequence shown here is derived from an EMBL/GenBank/DDBJ whole genome shotgun (WGS) entry which is preliminary data.</text>
</comment>
<dbReference type="RefSeq" id="WP_230755822.1">
    <property type="nucleotide sequence ID" value="NZ_JAINWA010000003.1"/>
</dbReference>
<evidence type="ECO:0000313" key="3">
    <source>
        <dbReference type="Proteomes" id="UP001198163"/>
    </source>
</evidence>
<name>A0AAE3EI01_9SPIR</name>
<feature type="chain" id="PRO_5042115209" description="Solute-binding protein family 3/N-terminal domain-containing protein" evidence="1">
    <location>
        <begin position="22"/>
        <end position="257"/>
    </location>
</feature>
<evidence type="ECO:0000313" key="2">
    <source>
        <dbReference type="EMBL" id="MCD1655059.1"/>
    </source>
</evidence>
<reference evidence="2" key="1">
    <citation type="submission" date="2021-08" db="EMBL/GenBank/DDBJ databases">
        <title>Comparative analyses of Brucepasteria parasyntrophica and Teretinema zuelzerae.</title>
        <authorList>
            <person name="Song Y."/>
            <person name="Brune A."/>
        </authorList>
    </citation>
    <scope>NUCLEOTIDE SEQUENCE</scope>
    <source>
        <strain evidence="2">DSM 1903</strain>
    </source>
</reference>
<keyword evidence="1" id="KW-0732">Signal</keyword>
<protein>
    <recommendedName>
        <fullName evidence="4">Solute-binding protein family 3/N-terminal domain-containing protein</fullName>
    </recommendedName>
</protein>
<sequence>MNKRFALFSAMIVLSAFSLSAQRLFTIHALKYPPFLGKNLPGQGITMEIIRAALAAENARAECVFMPVARGTALMKSGEIPVGIFGFQLDGYPHLKPVGLGKTRVNLYTYNKDPQLVWNEALDLIKYRVGSLRGLPSLSKLTDAGVAVDISETPEVLIKKLRLGRIDIAILIDATEFHLTTSLYPAERNLFRPMKKTWTEVTYGVVSNIETAEGRAFFDAMGRGMRTIVENGTYLRILEQIYGKGQVPPDMRNPPEL</sequence>
<dbReference type="Proteomes" id="UP001198163">
    <property type="component" value="Unassembled WGS sequence"/>
</dbReference>
<keyword evidence="3" id="KW-1185">Reference proteome</keyword>
<dbReference type="AlphaFoldDB" id="A0AAE3EI01"/>
<proteinExistence type="predicted"/>
<organism evidence="2 3">
    <name type="scientific">Teretinema zuelzerae</name>
    <dbReference type="NCBI Taxonomy" id="156"/>
    <lineage>
        <taxon>Bacteria</taxon>
        <taxon>Pseudomonadati</taxon>
        <taxon>Spirochaetota</taxon>
        <taxon>Spirochaetia</taxon>
        <taxon>Spirochaetales</taxon>
        <taxon>Treponemataceae</taxon>
        <taxon>Teretinema</taxon>
    </lineage>
</organism>
<evidence type="ECO:0008006" key="4">
    <source>
        <dbReference type="Google" id="ProtNLM"/>
    </source>
</evidence>